<feature type="domain" description="PH" evidence="2">
    <location>
        <begin position="98"/>
        <end position="200"/>
    </location>
</feature>
<dbReference type="InterPro" id="IPR001849">
    <property type="entry name" value="PH_domain"/>
</dbReference>
<dbReference type="InterPro" id="IPR051707">
    <property type="entry name" value="PI-Interact_SigTrans_Reg"/>
</dbReference>
<dbReference type="Gene3D" id="2.30.29.30">
    <property type="entry name" value="Pleckstrin-homology domain (PH domain)/Phosphotyrosine-binding domain (PTB)"/>
    <property type="match status" value="1"/>
</dbReference>
<dbReference type="AlphaFoldDB" id="A0A9P6QG27"/>
<dbReference type="PROSITE" id="PS50003">
    <property type="entry name" value="PH_DOMAIN"/>
    <property type="match status" value="1"/>
</dbReference>
<protein>
    <recommendedName>
        <fullName evidence="2">PH domain-containing protein</fullName>
    </recommendedName>
</protein>
<keyword evidence="4" id="KW-1185">Reference proteome</keyword>
<feature type="compositionally biased region" description="Polar residues" evidence="1">
    <location>
        <begin position="272"/>
        <end position="282"/>
    </location>
</feature>
<proteinExistence type="predicted"/>
<evidence type="ECO:0000313" key="4">
    <source>
        <dbReference type="Proteomes" id="UP000726737"/>
    </source>
</evidence>
<dbReference type="InterPro" id="IPR011993">
    <property type="entry name" value="PH-like_dom_sf"/>
</dbReference>
<sequence length="406" mass="45344">MTLLTTDDDTSSTASRTPRLRQPRQMSKTGSLPSSPLSTLAQSESTYSLATLTAQQVEDNHVQIVDDGLLVLAPNGHIMNTEVGSTSVQLRVRHFERGSSYSGYLTKFSSRTFFSRKQWKRRYFILNKRTLYCFKSADPQHPLLESLTLGTDTIICVTDMFSGKRYCLQITCPGDKNWYVLADTAAEMSGWLRELKGTVLRFRNLQLGARPGTHYSDSSEMSDLSSSSAAMTDGAPSVPSIPSQYDSPITLRSSSPPPHPPHPFQHFHYYQSSSTGNLPTHTKTTRRRNNSSTTSGSGQFLTENATFGTVMERADAASPEEEQKQFPFPTLPHAHMPRYLLNSTLTNLASDMETDTTSINLTNVNPQNINRRQTRNDDHTPATKFSAFYGKFFETHEPHVVTPNKP</sequence>
<dbReference type="EMBL" id="JAAAJA010000045">
    <property type="protein sequence ID" value="KAG0264706.1"/>
    <property type="molecule type" value="Genomic_DNA"/>
</dbReference>
<feature type="compositionally biased region" description="Polar residues" evidence="1">
    <location>
        <begin position="240"/>
        <end position="254"/>
    </location>
</feature>
<gene>
    <name evidence="3" type="ORF">BG011_006283</name>
</gene>
<evidence type="ECO:0000259" key="2">
    <source>
        <dbReference type="PROSITE" id="PS50003"/>
    </source>
</evidence>
<dbReference type="Proteomes" id="UP000726737">
    <property type="component" value="Unassembled WGS sequence"/>
</dbReference>
<accession>A0A9P6QG27</accession>
<evidence type="ECO:0000313" key="3">
    <source>
        <dbReference type="EMBL" id="KAG0264706.1"/>
    </source>
</evidence>
<dbReference type="SMART" id="SM00233">
    <property type="entry name" value="PH"/>
    <property type="match status" value="1"/>
</dbReference>
<name>A0A9P6QG27_9FUNG</name>
<comment type="caution">
    <text evidence="3">The sequence shown here is derived from an EMBL/GenBank/DDBJ whole genome shotgun (WGS) entry which is preliminary data.</text>
</comment>
<feature type="region of interest" description="Disordered" evidence="1">
    <location>
        <begin position="1"/>
        <end position="38"/>
    </location>
</feature>
<feature type="region of interest" description="Disordered" evidence="1">
    <location>
        <begin position="211"/>
        <end position="303"/>
    </location>
</feature>
<dbReference type="Pfam" id="PF00169">
    <property type="entry name" value="PH"/>
    <property type="match status" value="1"/>
</dbReference>
<feature type="compositionally biased region" description="Acidic residues" evidence="1">
    <location>
        <begin position="1"/>
        <end position="10"/>
    </location>
</feature>
<reference evidence="3" key="1">
    <citation type="journal article" date="2020" name="Fungal Divers.">
        <title>Resolving the Mortierellaceae phylogeny through synthesis of multi-gene phylogenetics and phylogenomics.</title>
        <authorList>
            <person name="Vandepol N."/>
            <person name="Liber J."/>
            <person name="Desiro A."/>
            <person name="Na H."/>
            <person name="Kennedy M."/>
            <person name="Barry K."/>
            <person name="Grigoriev I.V."/>
            <person name="Miller A.N."/>
            <person name="O'Donnell K."/>
            <person name="Stajich J.E."/>
            <person name="Bonito G."/>
        </authorList>
    </citation>
    <scope>NUCLEOTIDE SEQUENCE</scope>
    <source>
        <strain evidence="3">KOD948</strain>
    </source>
</reference>
<dbReference type="SUPFAM" id="SSF50729">
    <property type="entry name" value="PH domain-like"/>
    <property type="match status" value="1"/>
</dbReference>
<organism evidence="3 4">
    <name type="scientific">Mortierella polycephala</name>
    <dbReference type="NCBI Taxonomy" id="41804"/>
    <lineage>
        <taxon>Eukaryota</taxon>
        <taxon>Fungi</taxon>
        <taxon>Fungi incertae sedis</taxon>
        <taxon>Mucoromycota</taxon>
        <taxon>Mortierellomycotina</taxon>
        <taxon>Mortierellomycetes</taxon>
        <taxon>Mortierellales</taxon>
        <taxon>Mortierellaceae</taxon>
        <taxon>Mortierella</taxon>
    </lineage>
</organism>
<feature type="compositionally biased region" description="Low complexity" evidence="1">
    <location>
        <begin position="216"/>
        <end position="231"/>
    </location>
</feature>
<dbReference type="PANTHER" id="PTHR14336">
    <property type="entry name" value="TANDEM PH DOMAIN CONTAINING PROTEIN"/>
    <property type="match status" value="1"/>
</dbReference>
<dbReference type="OrthoDB" id="185175at2759"/>
<dbReference type="CDD" id="cd00821">
    <property type="entry name" value="PH"/>
    <property type="match status" value="1"/>
</dbReference>
<evidence type="ECO:0000256" key="1">
    <source>
        <dbReference type="SAM" id="MobiDB-lite"/>
    </source>
</evidence>